<dbReference type="CDD" id="cd07067">
    <property type="entry name" value="HP_PGM_like"/>
    <property type="match status" value="1"/>
</dbReference>
<dbReference type="InterPro" id="IPR029033">
    <property type="entry name" value="His_PPase_superfam"/>
</dbReference>
<organism evidence="1 2">
    <name type="scientific">Bdellovibrio reynosensis</name>
    <dbReference type="NCBI Taxonomy" id="2835041"/>
    <lineage>
        <taxon>Bacteria</taxon>
        <taxon>Pseudomonadati</taxon>
        <taxon>Bdellovibrionota</taxon>
        <taxon>Bdellovibrionia</taxon>
        <taxon>Bdellovibrionales</taxon>
        <taxon>Pseudobdellovibrionaceae</taxon>
        <taxon>Bdellovibrio</taxon>
    </lineage>
</organism>
<dbReference type="SMART" id="SM00855">
    <property type="entry name" value="PGAM"/>
    <property type="match status" value="1"/>
</dbReference>
<dbReference type="RefSeq" id="WP_243539340.1">
    <property type="nucleotide sequence ID" value="NZ_CP093442.1"/>
</dbReference>
<proteinExistence type="predicted"/>
<dbReference type="Gene3D" id="3.40.50.1240">
    <property type="entry name" value="Phosphoglycerate mutase-like"/>
    <property type="match status" value="1"/>
</dbReference>
<dbReference type="Pfam" id="PF00300">
    <property type="entry name" value="His_Phos_1"/>
    <property type="match status" value="1"/>
</dbReference>
<reference evidence="1" key="1">
    <citation type="submission" date="2022-03" db="EMBL/GenBank/DDBJ databases">
        <title>Genome Identification and Characterization of new species Bdellovibrio reynosense LBG001 sp. nov. from a Mexico soil sample.</title>
        <authorList>
            <person name="Camilli A."/>
            <person name="Ajao Y."/>
            <person name="Guo X."/>
        </authorList>
    </citation>
    <scope>NUCLEOTIDE SEQUENCE</scope>
    <source>
        <strain evidence="1">LBG001</strain>
    </source>
</reference>
<dbReference type="PANTHER" id="PTHR48100:SF59">
    <property type="entry name" value="ADENOSYLCOBALAMIN_ALPHA-RIBAZOLE PHOSPHATASE"/>
    <property type="match status" value="1"/>
</dbReference>
<dbReference type="InterPro" id="IPR013078">
    <property type="entry name" value="His_Pase_superF_clade-1"/>
</dbReference>
<dbReference type="SUPFAM" id="SSF53254">
    <property type="entry name" value="Phosphoglycerate mutase-like"/>
    <property type="match status" value="1"/>
</dbReference>
<dbReference type="InterPro" id="IPR050275">
    <property type="entry name" value="PGM_Phosphatase"/>
</dbReference>
<dbReference type="Proteomes" id="UP000830116">
    <property type="component" value="Chromosome"/>
</dbReference>
<gene>
    <name evidence="1" type="ORF">MNR06_04840</name>
</gene>
<accession>A0ABY4CJ57</accession>
<keyword evidence="2" id="KW-1185">Reference proteome</keyword>
<sequence length="199" mass="22950">MLKTIHLFRHGQTDWNINRRMQGHSDIPLNEEGRKQALALQTYFAENPVELFISSDLIRAQQTAGIANEKLGLPLEYHADFREVFLGELEGMTQSEAHEKFGIESWDKWTSLDPMHFGFTYPKAESALVAVERFSHALKRLCSERSFLNAGLCTHGLIMRRFLHSLRPELQEALPIPNCVVYKITWDELSGKFLFDFNP</sequence>
<evidence type="ECO:0000313" key="2">
    <source>
        <dbReference type="Proteomes" id="UP000830116"/>
    </source>
</evidence>
<dbReference type="PROSITE" id="PS00175">
    <property type="entry name" value="PG_MUTASE"/>
    <property type="match status" value="1"/>
</dbReference>
<name>A0ABY4CJ57_9BACT</name>
<evidence type="ECO:0000313" key="1">
    <source>
        <dbReference type="EMBL" id="UOF02275.1"/>
    </source>
</evidence>
<dbReference type="PANTHER" id="PTHR48100">
    <property type="entry name" value="BROAD-SPECIFICITY PHOSPHATASE YOR283W-RELATED"/>
    <property type="match status" value="1"/>
</dbReference>
<protein>
    <submittedName>
        <fullName evidence="1">Histidine phosphatase family protein</fullName>
    </submittedName>
</protein>
<dbReference type="EMBL" id="CP093442">
    <property type="protein sequence ID" value="UOF02275.1"/>
    <property type="molecule type" value="Genomic_DNA"/>
</dbReference>
<dbReference type="InterPro" id="IPR001345">
    <property type="entry name" value="PG/BPGM_mutase_AS"/>
</dbReference>